<evidence type="ECO:0000313" key="3">
    <source>
        <dbReference type="EMBL" id="KAF9679578.1"/>
    </source>
</evidence>
<sequence length="1348" mass="149818">MKSIRKNKPNTATARLWNPRYLLMTPTKLGAEVDSDYSFSSESSCMSSKLSLSSSSSSSCYQKEDISNEAGTELKWKVKKLRPFKLARLPSLKPITRQPKTRSDDVSVLSSDAASSQHSGLSPNYMRTTTSSNAKKENLQATRTLARGSSFKPAKSLTRLSSIKFRIPLMRKSSGGTDQKKKMKKSRSVKLAYRSSIVFASDADASVDYLEAKNCSDGMNVHFQASPHLESTSISNNEDRKKSRNSKQNLASSGNNSMRVMTRTSTLRPVRIFTKVVSIRTKRSQIPDSSIQRNTCSSAIKDSKFPNHLELQPGGNESEGNSIEKVCPYSYCSLHGHRHSDVHPLKRFVSMRRRLLKTQRSMKSESRSTRRAKHSGISKKGSQSAYCGDLAVLETAHDKMAVSSSFGRKAGPRAQSKSVHGGDDKDYRNVTSVTENQSHTEEADEGRIDSLNVFKGNSQLNTAKANASTSVADERLNKPQSLNLNRFVEHTEINNMVSSASTGKPSQEKTAGSDEKNQDAVQDYWFLGADSEHDYTMDKGHKNPWEKQKRMGLWNLIYQHMASGVAAEDGTRSHLNKAKEEEEENTLPATNKSGSFQDFLSADHSIDEDNHDERSRKIQQYQCDAIKLVQEAFERILSEIPDHQTDDLSATSDTTSDKELAENDHGEDRQLNISTSYDSGRDSMVQEPEELRLQADNAFQKEKAELSVESKTNQQPPTGWSNLRKILILKRFVKAFEKVTNFSPRKPRNLHVEADPEAEKVHLRHQTMGERKNSEEWMLDHALQQVISTLAPAQKRKVALLVQAFETVTPPTEVGAAPRSNIEASSHTAPVKTRNGASDCKGSREGKETIFGITLRKTSSLETRFKHNQDQASEFCKVDEHIRGSFSELKEISLKNGCIHLASGPSSSKNTAAELKNEFVAFNLGNGETNSSLKDNEPDFVSHCLVKDTDSKLCDNPLPRSADVLRTSSEELVINGETLQEDAKEATAVSASELHGRDFGLNSHKSDINNKNNGTCDESYEPKSQTLKDYEGSIANTDVVSSSSVSVPLKESSEVAGQEDKLLQVSTQLDESEPCCTTDAAHEKHKHMKFWFLICKHMVSGNATLLEGADNEEQGNGGNELVEMNTLDNDDVGNQEIKLQQNEAIRLVEEAIDQIPLPEFQEDSPDDQSLACNIIQDQDQEHTEKNAGEGEEPFISSSFEGTNESFGESDSTKVEESTTLYQQKQQVNSDNIGAQEKAKPIPPAGNKPKLAMQNWGNLKKVILLKRFIKALEKVKKINPREPQFLPLDPASDAGKVCLRHQATNDRKNADEWMLDYTLRQVVAKLTPARKRKVSLLVEAFEAVTPIGS</sequence>
<keyword evidence="4" id="KW-1185">Reference proteome</keyword>
<name>A0A835K0W5_9ROSI</name>
<feature type="region of interest" description="Disordered" evidence="1">
    <location>
        <begin position="640"/>
        <end position="686"/>
    </location>
</feature>
<feature type="compositionally biased region" description="Polar residues" evidence="1">
    <location>
        <begin position="587"/>
        <end position="597"/>
    </location>
</feature>
<dbReference type="Proteomes" id="UP000657918">
    <property type="component" value="Unassembled WGS sequence"/>
</dbReference>
<evidence type="ECO:0000256" key="1">
    <source>
        <dbReference type="SAM" id="MobiDB-lite"/>
    </source>
</evidence>
<feature type="region of interest" description="Disordered" evidence="1">
    <location>
        <begin position="1181"/>
        <end position="1219"/>
    </location>
</feature>
<dbReference type="Pfam" id="PF07839">
    <property type="entry name" value="CaM_binding"/>
    <property type="match status" value="2"/>
</dbReference>
<feature type="compositionally biased region" description="Basic and acidic residues" evidence="1">
    <location>
        <begin position="569"/>
        <end position="580"/>
    </location>
</feature>
<dbReference type="SMART" id="SM01054">
    <property type="entry name" value="CaM_binding"/>
    <property type="match status" value="2"/>
</dbReference>
<feature type="compositionally biased region" description="Basic and acidic residues" evidence="1">
    <location>
        <begin position="655"/>
        <end position="670"/>
    </location>
</feature>
<dbReference type="PANTHER" id="PTHR33923">
    <property type="entry name" value="CALMODULIN-BINDING PROTEIN-RELATED"/>
    <property type="match status" value="1"/>
</dbReference>
<dbReference type="InterPro" id="IPR044681">
    <property type="entry name" value="PICBP-like"/>
</dbReference>
<feature type="region of interest" description="Disordered" evidence="1">
    <location>
        <begin position="358"/>
        <end position="382"/>
    </location>
</feature>
<feature type="region of interest" description="Disordered" evidence="1">
    <location>
        <begin position="1000"/>
        <end position="1022"/>
    </location>
</feature>
<organism evidence="3 4">
    <name type="scientific">Salix dunnii</name>
    <dbReference type="NCBI Taxonomy" id="1413687"/>
    <lineage>
        <taxon>Eukaryota</taxon>
        <taxon>Viridiplantae</taxon>
        <taxon>Streptophyta</taxon>
        <taxon>Embryophyta</taxon>
        <taxon>Tracheophyta</taxon>
        <taxon>Spermatophyta</taxon>
        <taxon>Magnoliopsida</taxon>
        <taxon>eudicotyledons</taxon>
        <taxon>Gunneridae</taxon>
        <taxon>Pentapetalae</taxon>
        <taxon>rosids</taxon>
        <taxon>fabids</taxon>
        <taxon>Malpighiales</taxon>
        <taxon>Salicaceae</taxon>
        <taxon>Saliceae</taxon>
        <taxon>Salix</taxon>
    </lineage>
</organism>
<feature type="compositionally biased region" description="Polar residues" evidence="1">
    <location>
        <begin position="494"/>
        <end position="510"/>
    </location>
</feature>
<proteinExistence type="predicted"/>
<feature type="region of interest" description="Disordered" evidence="1">
    <location>
        <begin position="566"/>
        <end position="597"/>
    </location>
</feature>
<dbReference type="OrthoDB" id="1096728at2759"/>
<evidence type="ECO:0000259" key="2">
    <source>
        <dbReference type="SMART" id="SM01054"/>
    </source>
</evidence>
<reference evidence="3 4" key="1">
    <citation type="submission" date="2020-10" db="EMBL/GenBank/DDBJ databases">
        <title>Plant Genome Project.</title>
        <authorList>
            <person name="Zhang R.-G."/>
        </authorList>
    </citation>
    <scope>NUCLEOTIDE SEQUENCE [LARGE SCALE GENOMIC DNA]</scope>
    <source>
        <strain evidence="3">FAFU-HL-1</strain>
        <tissue evidence="3">Leaf</tissue>
    </source>
</reference>
<feature type="region of interest" description="Disordered" evidence="1">
    <location>
        <begin position="494"/>
        <end position="518"/>
    </location>
</feature>
<feature type="compositionally biased region" description="Polar residues" evidence="1">
    <location>
        <begin position="1009"/>
        <end position="1022"/>
    </location>
</feature>
<dbReference type="EMBL" id="JADGMS010000006">
    <property type="protein sequence ID" value="KAF9679578.1"/>
    <property type="molecule type" value="Genomic_DNA"/>
</dbReference>
<comment type="caution">
    <text evidence="3">The sequence shown here is derived from an EMBL/GenBank/DDBJ whole genome shotgun (WGS) entry which is preliminary data.</text>
</comment>
<feature type="region of interest" description="Disordered" evidence="1">
    <location>
        <begin position="92"/>
        <end position="137"/>
    </location>
</feature>
<feature type="region of interest" description="Disordered" evidence="1">
    <location>
        <begin position="404"/>
        <end position="446"/>
    </location>
</feature>
<accession>A0A835K0W5</accession>
<dbReference type="PANTHER" id="PTHR33923:SF3">
    <property type="entry name" value="CALMODULIN BINDING PROTEIN PICBP"/>
    <property type="match status" value="1"/>
</dbReference>
<gene>
    <name evidence="3" type="ORF">SADUNF_Sadunf06G0029400</name>
</gene>
<feature type="domain" description="Calmodulin-binding" evidence="2">
    <location>
        <begin position="1224"/>
        <end position="1345"/>
    </location>
</feature>
<feature type="compositionally biased region" description="Polar residues" evidence="1">
    <location>
        <begin position="125"/>
        <end position="137"/>
    </location>
</feature>
<dbReference type="GO" id="GO:0005516">
    <property type="term" value="F:calmodulin binding"/>
    <property type="evidence" value="ECO:0007669"/>
    <property type="project" value="InterPro"/>
</dbReference>
<protein>
    <recommendedName>
        <fullName evidence="2">Calmodulin-binding domain-containing protein</fullName>
    </recommendedName>
</protein>
<dbReference type="InterPro" id="IPR012417">
    <property type="entry name" value="CaM-bd_dom_pln"/>
</dbReference>
<feature type="region of interest" description="Disordered" evidence="1">
    <location>
        <begin position="226"/>
        <end position="258"/>
    </location>
</feature>
<feature type="region of interest" description="Disordered" evidence="1">
    <location>
        <begin position="823"/>
        <end position="843"/>
    </location>
</feature>
<feature type="domain" description="Calmodulin-binding" evidence="2">
    <location>
        <begin position="696"/>
        <end position="810"/>
    </location>
</feature>
<feature type="compositionally biased region" description="Low complexity" evidence="1">
    <location>
        <begin position="106"/>
        <end position="122"/>
    </location>
</feature>
<feature type="compositionally biased region" description="Polar residues" evidence="1">
    <location>
        <begin position="246"/>
        <end position="258"/>
    </location>
</feature>
<evidence type="ECO:0000313" key="4">
    <source>
        <dbReference type="Proteomes" id="UP000657918"/>
    </source>
</evidence>
<feature type="compositionally biased region" description="Polar residues" evidence="1">
    <location>
        <begin position="1195"/>
        <end position="1209"/>
    </location>
</feature>